<dbReference type="Pfam" id="PF00378">
    <property type="entry name" value="ECH_1"/>
    <property type="match status" value="1"/>
</dbReference>
<dbReference type="PANTHER" id="PTHR11941">
    <property type="entry name" value="ENOYL-COA HYDRATASE-RELATED"/>
    <property type="match status" value="1"/>
</dbReference>
<dbReference type="Proteomes" id="UP000184363">
    <property type="component" value="Unassembled WGS sequence"/>
</dbReference>
<dbReference type="InterPro" id="IPR029045">
    <property type="entry name" value="ClpP/crotonase-like_dom_sf"/>
</dbReference>
<dbReference type="CDD" id="cd06558">
    <property type="entry name" value="crotonase-like"/>
    <property type="match status" value="1"/>
</dbReference>
<gene>
    <name evidence="4" type="ORF">SAMN05443637_105267</name>
</gene>
<accession>A0A1M6S1V2</accession>
<evidence type="ECO:0000256" key="2">
    <source>
        <dbReference type="RuleBase" id="RU003707"/>
    </source>
</evidence>
<reference evidence="4 5" key="1">
    <citation type="submission" date="2016-11" db="EMBL/GenBank/DDBJ databases">
        <authorList>
            <person name="Jaros S."/>
            <person name="Januszkiewicz K."/>
            <person name="Wedrychowicz H."/>
        </authorList>
    </citation>
    <scope>NUCLEOTIDE SEQUENCE [LARGE SCALE GENOMIC DNA]</scope>
    <source>
        <strain evidence="4 5">DSM 43832</strain>
    </source>
</reference>
<dbReference type="RefSeq" id="WP_073456572.1">
    <property type="nucleotide sequence ID" value="NZ_FRAP01000005.1"/>
</dbReference>
<proteinExistence type="inferred from homology"/>
<dbReference type="InterPro" id="IPR018376">
    <property type="entry name" value="Enoyl-CoA_hyd/isom_CS"/>
</dbReference>
<dbReference type="InterPro" id="IPR001753">
    <property type="entry name" value="Enoyl-CoA_hydra/iso"/>
</dbReference>
<comment type="similarity">
    <text evidence="1 2">Belongs to the enoyl-CoA hydratase/isomerase family.</text>
</comment>
<dbReference type="STRING" id="1848.SAMN05443637_105267"/>
<sequence>MTEAVSSTAVAQRRIGGVLHLEITAPRTRNALSRPLLAALGAAVDELDETVTGIVISGSGGTFSAGADFGELSGTAADVGFDETVAAVTTAIRSSPRIVVAAIEGPCIGAAADIALACDLRVGGEGCYLQIPAVRLGLLYNPDALDRMRRTYPGHALRRLLLLGERVSAREALVAGLVSVVVPRGDAVDRAITMLSEIRPEHLPALAATKKFLADPDPDPARWQQRRRELLDSPARRAAVEKARCRHTLERPGGGAP</sequence>
<dbReference type="SUPFAM" id="SSF52096">
    <property type="entry name" value="ClpP/crotonase"/>
    <property type="match status" value="1"/>
</dbReference>
<dbReference type="PANTHER" id="PTHR11941:SF54">
    <property type="entry name" value="ENOYL-COA HYDRATASE, MITOCHONDRIAL"/>
    <property type="match status" value="1"/>
</dbReference>
<protein>
    <submittedName>
        <fullName evidence="4">Enoyl-CoA hydratase</fullName>
    </submittedName>
</protein>
<evidence type="ECO:0000313" key="5">
    <source>
        <dbReference type="Proteomes" id="UP000184363"/>
    </source>
</evidence>
<dbReference type="GO" id="GO:0003824">
    <property type="term" value="F:catalytic activity"/>
    <property type="evidence" value="ECO:0007669"/>
    <property type="project" value="InterPro"/>
</dbReference>
<feature type="compositionally biased region" description="Basic and acidic residues" evidence="3">
    <location>
        <begin position="232"/>
        <end position="250"/>
    </location>
</feature>
<evidence type="ECO:0000256" key="1">
    <source>
        <dbReference type="ARBA" id="ARBA00005254"/>
    </source>
</evidence>
<dbReference type="Gene3D" id="3.90.226.10">
    <property type="entry name" value="2-enoyl-CoA Hydratase, Chain A, domain 1"/>
    <property type="match status" value="1"/>
</dbReference>
<evidence type="ECO:0000313" key="4">
    <source>
        <dbReference type="EMBL" id="SHK38488.1"/>
    </source>
</evidence>
<feature type="region of interest" description="Disordered" evidence="3">
    <location>
        <begin position="232"/>
        <end position="257"/>
    </location>
</feature>
<dbReference type="OrthoDB" id="4284283at2"/>
<organism evidence="4 5">
    <name type="scientific">Pseudonocardia thermophila</name>
    <dbReference type="NCBI Taxonomy" id="1848"/>
    <lineage>
        <taxon>Bacteria</taxon>
        <taxon>Bacillati</taxon>
        <taxon>Actinomycetota</taxon>
        <taxon>Actinomycetes</taxon>
        <taxon>Pseudonocardiales</taxon>
        <taxon>Pseudonocardiaceae</taxon>
        <taxon>Pseudonocardia</taxon>
    </lineage>
</organism>
<dbReference type="AlphaFoldDB" id="A0A1M6S1V2"/>
<dbReference type="PROSITE" id="PS00166">
    <property type="entry name" value="ENOYL_COA_HYDRATASE"/>
    <property type="match status" value="1"/>
</dbReference>
<evidence type="ECO:0000256" key="3">
    <source>
        <dbReference type="SAM" id="MobiDB-lite"/>
    </source>
</evidence>
<name>A0A1M6S1V2_PSETH</name>
<keyword evidence="5" id="KW-1185">Reference proteome</keyword>
<dbReference type="GO" id="GO:0006635">
    <property type="term" value="P:fatty acid beta-oxidation"/>
    <property type="evidence" value="ECO:0007669"/>
    <property type="project" value="TreeGrafter"/>
</dbReference>
<dbReference type="EMBL" id="FRAP01000005">
    <property type="protein sequence ID" value="SHK38488.1"/>
    <property type="molecule type" value="Genomic_DNA"/>
</dbReference>